<dbReference type="GeneID" id="27924328"/>
<gene>
    <name evidence="1" type="ORF">CapoNPV_104</name>
</gene>
<dbReference type="EMBL" id="KU565883">
    <property type="protein sequence ID" value="ANF29752.1"/>
    <property type="molecule type" value="Genomic_DNA"/>
</dbReference>
<dbReference type="Proteomes" id="UP000203996">
    <property type="component" value="Segment"/>
</dbReference>
<keyword evidence="2" id="KW-1185">Reference proteome</keyword>
<proteinExistence type="predicted"/>
<organism evidence="1 2">
    <name type="scientific">Catopsilia pomona nucleopolyhedrovirus</name>
    <dbReference type="NCBI Taxonomy" id="1850906"/>
    <lineage>
        <taxon>Viruses</taxon>
        <taxon>Viruses incertae sedis</taxon>
        <taxon>Naldaviricetes</taxon>
        <taxon>Lefavirales</taxon>
        <taxon>Baculoviridae</taxon>
        <taxon>Alphabaculovirus</taxon>
        <taxon>Alphabaculovirus capomonae</taxon>
    </lineage>
</organism>
<dbReference type="RefSeq" id="YP_009255361.1">
    <property type="nucleotide sequence ID" value="NC_030240.1"/>
</dbReference>
<name>A0A172WZH9_9ABAC</name>
<dbReference type="KEGG" id="vg:27924328"/>
<accession>A0A172WZH9</accession>
<evidence type="ECO:0000313" key="1">
    <source>
        <dbReference type="EMBL" id="ANF29752.1"/>
    </source>
</evidence>
<reference evidence="1 2" key="1">
    <citation type="journal article" date="2016" name="PLoS ONE">
        <title>Genome Sequencing and Analysis of Catopsilia pomona nucleopolyhedrovirus: A Distinct Species in Group I Alphabaculovirus.</title>
        <authorList>
            <person name="Wang J."/>
            <person name="Zhu Z."/>
            <person name="Zhang L."/>
            <person name="Hou D."/>
            <person name="Wang M."/>
            <person name="Arif B."/>
            <person name="Kou Z."/>
            <person name="Wang H."/>
            <person name="Deng F."/>
            <person name="Hu Z."/>
        </authorList>
    </citation>
    <scope>NUCLEOTIDE SEQUENCE [LARGE SCALE GENOMIC DNA]</scope>
    <source>
        <strain evidence="1">416</strain>
    </source>
</reference>
<dbReference type="Pfam" id="PF06851">
    <property type="entry name" value="DUF1247"/>
    <property type="match status" value="1"/>
</dbReference>
<protein>
    <submittedName>
        <fullName evidence="1">ORF-104</fullName>
    </submittedName>
</protein>
<dbReference type="OrthoDB" id="16007at10239"/>
<dbReference type="InterPro" id="IPR009657">
    <property type="entry name" value="Protein_Ac34"/>
</dbReference>
<sequence>MTLIKAQIAPIPPPVPPILHSYNVSGNSGNDNECRRRPIPTPRISSLQQQICGGNNTCAVVENLKIHDYNADIQKNIENFKRLNIQLGHLGDVLKIMGERGKLLCALKDEHFEVVDKRHLNDATIEYLNYLQNDKLFQCRLCYSHAEWCWCEFHRHHIYRGERDINSAQYVAYLNSDMAVVSYIEEYYYCLSSYNYKDEAKRALKTLTEFESLADLMANYNFSIPNLDTGAYELMDFE</sequence>
<evidence type="ECO:0000313" key="2">
    <source>
        <dbReference type="Proteomes" id="UP000203996"/>
    </source>
</evidence>